<keyword evidence="2" id="KW-1185">Reference proteome</keyword>
<dbReference type="EMBL" id="JAWQEG010000003">
    <property type="protein sequence ID" value="KAK3896276.1"/>
    <property type="molecule type" value="Genomic_DNA"/>
</dbReference>
<evidence type="ECO:0000313" key="1">
    <source>
        <dbReference type="EMBL" id="KAK3896276.1"/>
    </source>
</evidence>
<protein>
    <submittedName>
        <fullName evidence="1">Uncharacterized protein</fullName>
    </submittedName>
</protein>
<accession>A0AAE1GQ99</accession>
<reference evidence="1" key="1">
    <citation type="submission" date="2023-10" db="EMBL/GenBank/DDBJ databases">
        <title>Genome assemblies of two species of porcelain crab, Petrolisthes cinctipes and Petrolisthes manimaculis (Anomura: Porcellanidae).</title>
        <authorList>
            <person name="Angst P."/>
        </authorList>
    </citation>
    <scope>NUCLEOTIDE SEQUENCE</scope>
    <source>
        <strain evidence="1">PB745_01</strain>
        <tissue evidence="1">Gill</tissue>
    </source>
</reference>
<name>A0AAE1GQ99_PETCI</name>
<gene>
    <name evidence="1" type="ORF">Pcinc_000020</name>
</gene>
<dbReference type="AlphaFoldDB" id="A0AAE1GQ99"/>
<comment type="caution">
    <text evidence="1">The sequence shown here is derived from an EMBL/GenBank/DDBJ whole genome shotgun (WGS) entry which is preliminary data.</text>
</comment>
<evidence type="ECO:0000313" key="2">
    <source>
        <dbReference type="Proteomes" id="UP001286313"/>
    </source>
</evidence>
<proteinExistence type="predicted"/>
<dbReference type="Proteomes" id="UP001286313">
    <property type="component" value="Unassembled WGS sequence"/>
</dbReference>
<organism evidence="1 2">
    <name type="scientific">Petrolisthes cinctipes</name>
    <name type="common">Flat porcelain crab</name>
    <dbReference type="NCBI Taxonomy" id="88211"/>
    <lineage>
        <taxon>Eukaryota</taxon>
        <taxon>Metazoa</taxon>
        <taxon>Ecdysozoa</taxon>
        <taxon>Arthropoda</taxon>
        <taxon>Crustacea</taxon>
        <taxon>Multicrustacea</taxon>
        <taxon>Malacostraca</taxon>
        <taxon>Eumalacostraca</taxon>
        <taxon>Eucarida</taxon>
        <taxon>Decapoda</taxon>
        <taxon>Pleocyemata</taxon>
        <taxon>Anomura</taxon>
        <taxon>Galatheoidea</taxon>
        <taxon>Porcellanidae</taxon>
        <taxon>Petrolisthes</taxon>
    </lineage>
</organism>
<sequence length="115" mass="13008">MGSRYNEDTAVYYTDGSVDQESGRAGYVNLTDTTLTPDQQDLLNMGLNCHYMTKPKPHRKRLEMEILLDDIHQLEKNGKFTTLTALQPTLLAEAAKTRGVYHSKLLSKNNYLASK</sequence>